<keyword evidence="2" id="KW-0812">Transmembrane</keyword>
<feature type="compositionally biased region" description="Low complexity" evidence="1">
    <location>
        <begin position="53"/>
        <end position="96"/>
    </location>
</feature>
<feature type="compositionally biased region" description="Basic and acidic residues" evidence="1">
    <location>
        <begin position="423"/>
        <end position="434"/>
    </location>
</feature>
<feature type="compositionally biased region" description="Low complexity" evidence="1">
    <location>
        <begin position="181"/>
        <end position="246"/>
    </location>
</feature>
<feature type="region of interest" description="Disordered" evidence="1">
    <location>
        <begin position="53"/>
        <end position="99"/>
    </location>
</feature>
<feature type="region of interest" description="Disordered" evidence="1">
    <location>
        <begin position="307"/>
        <end position="365"/>
    </location>
</feature>
<feature type="compositionally biased region" description="Low complexity" evidence="1">
    <location>
        <begin position="384"/>
        <end position="410"/>
    </location>
</feature>
<dbReference type="AlphaFoldDB" id="A0A6G1GL23"/>
<organism evidence="4 5">
    <name type="scientific">Aulographum hederae CBS 113979</name>
    <dbReference type="NCBI Taxonomy" id="1176131"/>
    <lineage>
        <taxon>Eukaryota</taxon>
        <taxon>Fungi</taxon>
        <taxon>Dikarya</taxon>
        <taxon>Ascomycota</taxon>
        <taxon>Pezizomycotina</taxon>
        <taxon>Dothideomycetes</taxon>
        <taxon>Pleosporomycetidae</taxon>
        <taxon>Aulographales</taxon>
        <taxon>Aulographaceae</taxon>
    </lineage>
</organism>
<protein>
    <recommendedName>
        <fullName evidence="6">Mid2 domain-containing protein</fullName>
    </recommendedName>
</protein>
<keyword evidence="3" id="KW-0732">Signal</keyword>
<feature type="region of interest" description="Disordered" evidence="1">
    <location>
        <begin position="384"/>
        <end position="468"/>
    </location>
</feature>
<evidence type="ECO:0000256" key="1">
    <source>
        <dbReference type="SAM" id="MobiDB-lite"/>
    </source>
</evidence>
<feature type="transmembrane region" description="Helical" evidence="2">
    <location>
        <begin position="265"/>
        <end position="287"/>
    </location>
</feature>
<feature type="chain" id="PRO_5026144455" description="Mid2 domain-containing protein" evidence="3">
    <location>
        <begin position="23"/>
        <end position="468"/>
    </location>
</feature>
<name>A0A6G1GL23_9PEZI</name>
<feature type="region of interest" description="Disordered" evidence="1">
    <location>
        <begin position="171"/>
        <end position="259"/>
    </location>
</feature>
<evidence type="ECO:0000313" key="4">
    <source>
        <dbReference type="EMBL" id="KAF1981457.1"/>
    </source>
</evidence>
<dbReference type="EMBL" id="ML977199">
    <property type="protein sequence ID" value="KAF1981457.1"/>
    <property type="molecule type" value="Genomic_DNA"/>
</dbReference>
<keyword evidence="2" id="KW-1133">Transmembrane helix</keyword>
<dbReference type="Proteomes" id="UP000800041">
    <property type="component" value="Unassembled WGS sequence"/>
</dbReference>
<keyword evidence="2" id="KW-0472">Membrane</keyword>
<reference evidence="4" key="1">
    <citation type="journal article" date="2020" name="Stud. Mycol.">
        <title>101 Dothideomycetes genomes: a test case for predicting lifestyles and emergence of pathogens.</title>
        <authorList>
            <person name="Haridas S."/>
            <person name="Albert R."/>
            <person name="Binder M."/>
            <person name="Bloem J."/>
            <person name="Labutti K."/>
            <person name="Salamov A."/>
            <person name="Andreopoulos B."/>
            <person name="Baker S."/>
            <person name="Barry K."/>
            <person name="Bills G."/>
            <person name="Bluhm B."/>
            <person name="Cannon C."/>
            <person name="Castanera R."/>
            <person name="Culley D."/>
            <person name="Daum C."/>
            <person name="Ezra D."/>
            <person name="Gonzalez J."/>
            <person name="Henrissat B."/>
            <person name="Kuo A."/>
            <person name="Liang C."/>
            <person name="Lipzen A."/>
            <person name="Lutzoni F."/>
            <person name="Magnuson J."/>
            <person name="Mondo S."/>
            <person name="Nolan M."/>
            <person name="Ohm R."/>
            <person name="Pangilinan J."/>
            <person name="Park H.-J."/>
            <person name="Ramirez L."/>
            <person name="Alfaro M."/>
            <person name="Sun H."/>
            <person name="Tritt A."/>
            <person name="Yoshinaga Y."/>
            <person name="Zwiers L.-H."/>
            <person name="Turgeon B."/>
            <person name="Goodwin S."/>
            <person name="Spatafora J."/>
            <person name="Crous P."/>
            <person name="Grigoriev I."/>
        </authorList>
    </citation>
    <scope>NUCLEOTIDE SEQUENCE</scope>
    <source>
        <strain evidence="4">CBS 113979</strain>
    </source>
</reference>
<sequence>MRSSTSFLYSFALLCLNQKGAAQELHHRQVLNSTSSTSLIGNAFLNAALSSSSSSSASPSSSSGSISSHDASSNSASGSSSSGSASTRRTSTASSAPATITLDLSPSEVSVLASQLATGGSSAEATLIIIPATGSANGTFTPEPSVIIPTASSSVSVPPIVSVLSSIFAHNHTSTTRRPRPTSSTFSHSTRSTRSTSRSSTRSFLSTSTRTITSYTSTSTVLTTASSSSRPSSSSSSTSAAVIPTTSPTPPPSTSASSNLSGGSIAGITIGAVSAAALAFTALMYLLRRRAAGGRREQVFPEEAYLYDPEMTPPGGGSSLRSPDMSALGGSAGSPVTPVRMDSPAGAAGAGMGAHEGDTLLARPPSALGGAAMAGAAAGAAAAAARRGDSPRGSSRGGLRAMTSSPGPSYDDGDPGPSKRRPSAREVDVAEARGESWPLSPEEQERTTTPEIQAVRRAWGWDREVGRG</sequence>
<evidence type="ECO:0000256" key="3">
    <source>
        <dbReference type="SAM" id="SignalP"/>
    </source>
</evidence>
<feature type="compositionally biased region" description="Basic and acidic residues" evidence="1">
    <location>
        <begin position="459"/>
        <end position="468"/>
    </location>
</feature>
<feature type="signal peptide" evidence="3">
    <location>
        <begin position="1"/>
        <end position="22"/>
    </location>
</feature>
<evidence type="ECO:0000313" key="5">
    <source>
        <dbReference type="Proteomes" id="UP000800041"/>
    </source>
</evidence>
<proteinExistence type="predicted"/>
<gene>
    <name evidence="4" type="ORF">K402DRAFT_236057</name>
</gene>
<evidence type="ECO:0000256" key="2">
    <source>
        <dbReference type="SAM" id="Phobius"/>
    </source>
</evidence>
<evidence type="ECO:0008006" key="6">
    <source>
        <dbReference type="Google" id="ProtNLM"/>
    </source>
</evidence>
<keyword evidence="5" id="KW-1185">Reference proteome</keyword>
<accession>A0A6G1GL23</accession>